<proteinExistence type="predicted"/>
<dbReference type="InterPro" id="IPR013434">
    <property type="entry name" value="CHP02611"/>
</dbReference>
<organism evidence="2 3">
    <name type="scientific">Corynebacterium guangdongense</name>
    <dbReference type="NCBI Taxonomy" id="1783348"/>
    <lineage>
        <taxon>Bacteria</taxon>
        <taxon>Bacillati</taxon>
        <taxon>Actinomycetota</taxon>
        <taxon>Actinomycetes</taxon>
        <taxon>Mycobacteriales</taxon>
        <taxon>Corynebacteriaceae</taxon>
        <taxon>Corynebacterium</taxon>
    </lineage>
</organism>
<feature type="transmembrane region" description="Helical" evidence="1">
    <location>
        <begin position="96"/>
        <end position="121"/>
    </location>
</feature>
<evidence type="ECO:0000313" key="2">
    <source>
        <dbReference type="EMBL" id="MDR7328555.1"/>
    </source>
</evidence>
<dbReference type="RefSeq" id="WP_290197450.1">
    <property type="nucleotide sequence ID" value="NZ_CP047654.1"/>
</dbReference>
<dbReference type="Pfam" id="PF09656">
    <property type="entry name" value="PGPGW"/>
    <property type="match status" value="1"/>
</dbReference>
<gene>
    <name evidence="2" type="ORF">J2S39_000231</name>
</gene>
<feature type="transmembrane region" description="Helical" evidence="1">
    <location>
        <begin position="54"/>
        <end position="76"/>
    </location>
</feature>
<dbReference type="NCBIfam" id="TIGR02611">
    <property type="entry name" value="TIGR02611 family protein"/>
    <property type="match status" value="1"/>
</dbReference>
<protein>
    <submittedName>
        <fullName evidence="2">Uncharacterized protein (TIGR02611 family)</fullName>
    </submittedName>
</protein>
<dbReference type="Proteomes" id="UP001180840">
    <property type="component" value="Unassembled WGS sequence"/>
</dbReference>
<keyword evidence="1" id="KW-0812">Transmembrane</keyword>
<dbReference type="InterPro" id="IPR019099">
    <property type="entry name" value="Uncharacterised_PGPGW_TM"/>
</dbReference>
<keyword evidence="3" id="KW-1185">Reference proteome</keyword>
<keyword evidence="1" id="KW-0472">Membrane</keyword>
<feature type="transmembrane region" description="Helical" evidence="1">
    <location>
        <begin position="27"/>
        <end position="48"/>
    </location>
</feature>
<evidence type="ECO:0000313" key="3">
    <source>
        <dbReference type="Proteomes" id="UP001180840"/>
    </source>
</evidence>
<evidence type="ECO:0000256" key="1">
    <source>
        <dbReference type="SAM" id="Phobius"/>
    </source>
</evidence>
<accession>A0ABU1ZUL7</accession>
<comment type="caution">
    <text evidence="2">The sequence shown here is derived from an EMBL/GenBank/DDBJ whole genome shotgun (WGS) entry which is preliminary data.</text>
</comment>
<keyword evidence="1" id="KW-1133">Transmembrane helix</keyword>
<dbReference type="EMBL" id="JAVDXZ010000001">
    <property type="protein sequence ID" value="MDR7328555.1"/>
    <property type="molecule type" value="Genomic_DNA"/>
</dbReference>
<name>A0ABU1ZUL7_9CORY</name>
<sequence length="143" mass="16755">MRQMVAERIERFEHRWEERKKTTRLGFLIRPVTIVVGVLVLAIGIITIPLPGQGWLTTFLGVGILSLEVAWARGLLSWGVGVYDDFFAWYRRQSRVVRWSLVVAMLLVIWLMFLVMGWLFWAMGGLTWIDFFYGDWLGLEKFN</sequence>
<reference evidence="2" key="1">
    <citation type="submission" date="2023-07" db="EMBL/GenBank/DDBJ databases">
        <title>Sequencing the genomes of 1000 actinobacteria strains.</title>
        <authorList>
            <person name="Klenk H.-P."/>
        </authorList>
    </citation>
    <scope>NUCLEOTIDE SEQUENCE</scope>
    <source>
        <strain evidence="2">DSM 107476</strain>
    </source>
</reference>